<dbReference type="Gene3D" id="1.20.120.1630">
    <property type="match status" value="1"/>
</dbReference>
<dbReference type="PANTHER" id="PTHR12714:SF24">
    <property type="entry name" value="SLR1182 PROTEIN"/>
    <property type="match status" value="1"/>
</dbReference>
<name>A0A0C2JV41_9VIBR</name>
<dbReference type="GO" id="GO:0016740">
    <property type="term" value="F:transferase activity"/>
    <property type="evidence" value="ECO:0007669"/>
    <property type="project" value="UniProtKB-ARBA"/>
</dbReference>
<accession>A0A0C2JV41</accession>
<evidence type="ECO:0000256" key="4">
    <source>
        <dbReference type="ARBA" id="ARBA00023136"/>
    </source>
</evidence>
<keyword evidence="2 5" id="KW-0812">Transmembrane</keyword>
<evidence type="ECO:0000256" key="5">
    <source>
        <dbReference type="SAM" id="Phobius"/>
    </source>
</evidence>
<dbReference type="STRING" id="1461322.OJ16_00915"/>
<comment type="subcellular location">
    <subcellularLocation>
        <location evidence="1">Endomembrane system</location>
        <topology evidence="1">Multi-pass membrane protein</topology>
    </subcellularLocation>
</comment>
<gene>
    <name evidence="6" type="ORF">OJ16_00915</name>
</gene>
<reference evidence="6 7" key="1">
    <citation type="submission" date="2014-11" db="EMBL/GenBank/DDBJ databases">
        <title>Draft Genome Sequence of Vibrio piscirenalis strains CECT 8603T and CECT 8604, two marine Gammaproteobacterium isolated from cultured gilthead sea bream (Sparus aurata).</title>
        <authorList>
            <person name="Arahal D.R."/>
            <person name="Rodrigo-Torres L."/>
            <person name="Lucena T."/>
            <person name="Pujalte M.J."/>
        </authorList>
    </citation>
    <scope>NUCLEOTIDE SEQUENCE [LARGE SCALE GENOMIC DNA]</scope>
    <source>
        <strain evidence="6 7">DCR 1-4-2</strain>
    </source>
</reference>
<sequence>MDKLERKIPPVALFVIFVILMTVIDKVWVVFRFEFPLNLFVAVAAVGLSGVIGLAGVYEFRKAKTTVNPINVEAASTVVDSGIFAYTRNPMYLALMILLVGLGYWQQNMLCLLLPYGFVMYLNRFQIRPEEKALENNFGPEYLDYKQRVRRWI</sequence>
<dbReference type="RefSeq" id="WP_040986482.1">
    <property type="nucleotide sequence ID" value="NZ_JTKH01000003.1"/>
</dbReference>
<dbReference type="AlphaFoldDB" id="A0A0C2JV41"/>
<dbReference type="OrthoDB" id="9811969at2"/>
<keyword evidence="7" id="KW-1185">Reference proteome</keyword>
<dbReference type="GO" id="GO:0012505">
    <property type="term" value="C:endomembrane system"/>
    <property type="evidence" value="ECO:0007669"/>
    <property type="project" value="UniProtKB-SubCell"/>
</dbReference>
<evidence type="ECO:0000313" key="6">
    <source>
        <dbReference type="EMBL" id="KII81799.1"/>
    </source>
</evidence>
<evidence type="ECO:0000256" key="2">
    <source>
        <dbReference type="ARBA" id="ARBA00022692"/>
    </source>
</evidence>
<evidence type="ECO:0000256" key="1">
    <source>
        <dbReference type="ARBA" id="ARBA00004127"/>
    </source>
</evidence>
<evidence type="ECO:0008006" key="8">
    <source>
        <dbReference type="Google" id="ProtNLM"/>
    </source>
</evidence>
<accession>A0A0C2N7Z1</accession>
<feature type="transmembrane region" description="Helical" evidence="5">
    <location>
        <begin position="93"/>
        <end position="122"/>
    </location>
</feature>
<evidence type="ECO:0000313" key="7">
    <source>
        <dbReference type="Proteomes" id="UP000031672"/>
    </source>
</evidence>
<proteinExistence type="predicted"/>
<feature type="transmembrane region" description="Helical" evidence="5">
    <location>
        <begin position="37"/>
        <end position="58"/>
    </location>
</feature>
<dbReference type="PANTHER" id="PTHR12714">
    <property type="entry name" value="PROTEIN-S ISOPRENYLCYSTEINE O-METHYLTRANSFERASE"/>
    <property type="match status" value="1"/>
</dbReference>
<comment type="caution">
    <text evidence="6">The sequence shown here is derived from an EMBL/GenBank/DDBJ whole genome shotgun (WGS) entry which is preliminary data.</text>
</comment>
<evidence type="ECO:0000256" key="3">
    <source>
        <dbReference type="ARBA" id="ARBA00022989"/>
    </source>
</evidence>
<dbReference type="InterPro" id="IPR007318">
    <property type="entry name" value="Phopholipid_MeTrfase"/>
</dbReference>
<organism evidence="6 7">
    <name type="scientific">Vibrio renipiscarius</name>
    <dbReference type="NCBI Taxonomy" id="1461322"/>
    <lineage>
        <taxon>Bacteria</taxon>
        <taxon>Pseudomonadati</taxon>
        <taxon>Pseudomonadota</taxon>
        <taxon>Gammaproteobacteria</taxon>
        <taxon>Vibrionales</taxon>
        <taxon>Vibrionaceae</taxon>
        <taxon>Vibrio</taxon>
    </lineage>
</organism>
<feature type="transmembrane region" description="Helical" evidence="5">
    <location>
        <begin position="12"/>
        <end position="31"/>
    </location>
</feature>
<dbReference type="Pfam" id="PF04191">
    <property type="entry name" value="PEMT"/>
    <property type="match status" value="1"/>
</dbReference>
<keyword evidence="3 5" id="KW-1133">Transmembrane helix</keyword>
<dbReference type="EMBL" id="JTKH01000003">
    <property type="protein sequence ID" value="KII81799.1"/>
    <property type="molecule type" value="Genomic_DNA"/>
</dbReference>
<dbReference type="Proteomes" id="UP000031672">
    <property type="component" value="Unassembled WGS sequence"/>
</dbReference>
<protein>
    <recommendedName>
        <fullName evidence="8">Protein-S-isoprenylcysteine methyltransferase</fullName>
    </recommendedName>
</protein>
<keyword evidence="4 5" id="KW-0472">Membrane</keyword>